<dbReference type="PANTHER" id="PTHR42681:SF1">
    <property type="entry name" value="MALONYL-COA-ACYL CARRIER PROTEIN TRANSACYLASE, MITOCHONDRIAL"/>
    <property type="match status" value="1"/>
</dbReference>
<proteinExistence type="predicted"/>
<dbReference type="GO" id="GO:0006633">
    <property type="term" value="P:fatty acid biosynthetic process"/>
    <property type="evidence" value="ECO:0007669"/>
    <property type="project" value="TreeGrafter"/>
</dbReference>
<keyword evidence="3" id="KW-0012">Acyltransferase</keyword>
<evidence type="ECO:0000313" key="7">
    <source>
        <dbReference type="Proteomes" id="UP000192940"/>
    </source>
</evidence>
<dbReference type="SUPFAM" id="SSF55048">
    <property type="entry name" value="Probable ACP-binding domain of malonyl-CoA ACP transacylase"/>
    <property type="match status" value="1"/>
</dbReference>
<dbReference type="InterPro" id="IPR004410">
    <property type="entry name" value="Malonyl_CoA-ACP_transAc_FabD"/>
</dbReference>
<evidence type="ECO:0000313" key="6">
    <source>
        <dbReference type="EMBL" id="SMF88798.1"/>
    </source>
</evidence>
<evidence type="ECO:0000259" key="5">
    <source>
        <dbReference type="SMART" id="SM00827"/>
    </source>
</evidence>
<dbReference type="Proteomes" id="UP000192940">
    <property type="component" value="Chromosome I"/>
</dbReference>
<dbReference type="InterPro" id="IPR016036">
    <property type="entry name" value="Malonyl_transacylase_ACP-bd"/>
</dbReference>
<evidence type="ECO:0000256" key="4">
    <source>
        <dbReference type="ARBA" id="ARBA00048462"/>
    </source>
</evidence>
<protein>
    <recommendedName>
        <fullName evidence="1">[acyl-carrier-protein] S-malonyltransferase</fullName>
        <ecNumber evidence="1">2.3.1.39</ecNumber>
    </recommendedName>
</protein>
<dbReference type="Pfam" id="PF00698">
    <property type="entry name" value="Acyl_transf_1"/>
    <property type="match status" value="1"/>
</dbReference>
<dbReference type="InterPro" id="IPR001227">
    <property type="entry name" value="Ac_transferase_dom_sf"/>
</dbReference>
<dbReference type="Gene3D" id="3.30.70.250">
    <property type="entry name" value="Malonyl-CoA ACP transacylase, ACP-binding"/>
    <property type="match status" value="1"/>
</dbReference>
<dbReference type="InterPro" id="IPR050858">
    <property type="entry name" value="Mal-CoA-ACP_Trans/PKS_FabD"/>
</dbReference>
<organism evidence="6 7">
    <name type="scientific">Paenibacillus uliginis N3/975</name>
    <dbReference type="NCBI Taxonomy" id="1313296"/>
    <lineage>
        <taxon>Bacteria</taxon>
        <taxon>Bacillati</taxon>
        <taxon>Bacillota</taxon>
        <taxon>Bacilli</taxon>
        <taxon>Bacillales</taxon>
        <taxon>Paenibacillaceae</taxon>
        <taxon>Paenibacillus</taxon>
    </lineage>
</organism>
<evidence type="ECO:0000256" key="3">
    <source>
        <dbReference type="ARBA" id="ARBA00023315"/>
    </source>
</evidence>
<dbReference type="SMART" id="SM00827">
    <property type="entry name" value="PKS_AT"/>
    <property type="match status" value="1"/>
</dbReference>
<dbReference type="GO" id="GO:0004314">
    <property type="term" value="F:[acyl-carrier-protein] S-malonyltransferase activity"/>
    <property type="evidence" value="ECO:0007669"/>
    <property type="project" value="UniProtKB-EC"/>
</dbReference>
<evidence type="ECO:0000256" key="2">
    <source>
        <dbReference type="ARBA" id="ARBA00022679"/>
    </source>
</evidence>
<reference evidence="6 7" key="1">
    <citation type="submission" date="2017-04" db="EMBL/GenBank/DDBJ databases">
        <authorList>
            <person name="Afonso C.L."/>
            <person name="Miller P.J."/>
            <person name="Scott M.A."/>
            <person name="Spackman E."/>
            <person name="Goraichik I."/>
            <person name="Dimitrov K.M."/>
            <person name="Suarez D.L."/>
            <person name="Swayne D.E."/>
        </authorList>
    </citation>
    <scope>NUCLEOTIDE SEQUENCE [LARGE SCALE GENOMIC DNA]</scope>
    <source>
        <strain evidence="6 7">N3/975</strain>
    </source>
</reference>
<dbReference type="EMBL" id="LT840184">
    <property type="protein sequence ID" value="SMF88798.1"/>
    <property type="molecule type" value="Genomic_DNA"/>
</dbReference>
<dbReference type="EC" id="2.3.1.39" evidence="1"/>
<dbReference type="SUPFAM" id="SSF52151">
    <property type="entry name" value="FabD/lysophospholipase-like"/>
    <property type="match status" value="1"/>
</dbReference>
<dbReference type="NCBIfam" id="TIGR00128">
    <property type="entry name" value="fabD"/>
    <property type="match status" value="1"/>
</dbReference>
<dbReference type="GO" id="GO:0005829">
    <property type="term" value="C:cytosol"/>
    <property type="evidence" value="ECO:0007669"/>
    <property type="project" value="TreeGrafter"/>
</dbReference>
<name>A0A1X7HLA3_9BACL</name>
<dbReference type="PANTHER" id="PTHR42681">
    <property type="entry name" value="MALONYL-COA-ACYL CARRIER PROTEIN TRANSACYLASE, MITOCHONDRIAL"/>
    <property type="match status" value="1"/>
</dbReference>
<feature type="domain" description="Malonyl-CoA:ACP transacylase (MAT)" evidence="5">
    <location>
        <begin position="7"/>
        <end position="322"/>
    </location>
</feature>
<dbReference type="RefSeq" id="WP_208915172.1">
    <property type="nucleotide sequence ID" value="NZ_LT840184.1"/>
</dbReference>
<dbReference type="InterPro" id="IPR014043">
    <property type="entry name" value="Acyl_transferase_dom"/>
</dbReference>
<dbReference type="InterPro" id="IPR016035">
    <property type="entry name" value="Acyl_Trfase/lysoPLipase"/>
</dbReference>
<gene>
    <name evidence="6" type="ORF">SAMN05661091_4411</name>
</gene>
<dbReference type="STRING" id="1313296.SAMN05661091_4411"/>
<dbReference type="AlphaFoldDB" id="A0A1X7HLA3"/>
<accession>A0A1X7HLA3</accession>
<sequence length="415" mass="46606">MTKKAIVFPGQGSQYVGMGKKLCENFKTASEVFDQASEALSLDMKKMCFEGEKSELTLTYNAQPAILTTSVAMFRVFMEEEGVTPDLMAGHSLGEISALTCAGAINFSDAVKIVRRRGEFMQQTIAPELGSMVAVLTRDIEKLEEVCRSVSGKEGIASISNFNSITQTVISGNRNAVDQVVTILEKEDIKVSRLNVSAPFHCELMQPAAELFKEELAKYTFNDLKYSVLSNVTAKPYGGKEDIVENLTAQIVMPVQWVNCMIYAKMLTVQYAVELGPGNVLKNMMKGITSDLPTYSYDNPSEIIALKKFIQNKYIPFLSRSLGISAATRNFNWDEETYRKGVIEPYNHINDIQQLIEREDRVATSEEMQLAIEMLLKMFRTKKTPRDEQIARFKQLFNDSGTQGLFKDFDYSMIN</sequence>
<dbReference type="Gene3D" id="3.40.366.10">
    <property type="entry name" value="Malonyl-Coenzyme A Acyl Carrier Protein, domain 2"/>
    <property type="match status" value="1"/>
</dbReference>
<keyword evidence="2 6" id="KW-0808">Transferase</keyword>
<evidence type="ECO:0000256" key="1">
    <source>
        <dbReference type="ARBA" id="ARBA00013258"/>
    </source>
</evidence>
<keyword evidence="7" id="KW-1185">Reference proteome</keyword>
<comment type="catalytic activity">
    <reaction evidence="4">
        <text>holo-[ACP] + malonyl-CoA = malonyl-[ACP] + CoA</text>
        <dbReference type="Rhea" id="RHEA:41792"/>
        <dbReference type="Rhea" id="RHEA-COMP:9623"/>
        <dbReference type="Rhea" id="RHEA-COMP:9685"/>
        <dbReference type="ChEBI" id="CHEBI:57287"/>
        <dbReference type="ChEBI" id="CHEBI:57384"/>
        <dbReference type="ChEBI" id="CHEBI:64479"/>
        <dbReference type="ChEBI" id="CHEBI:78449"/>
        <dbReference type="EC" id="2.3.1.39"/>
    </reaction>
</comment>